<reference evidence="3" key="1">
    <citation type="submission" date="2019-02" db="EMBL/GenBank/DDBJ databases">
        <authorList>
            <person name="Gruber-Vodicka R. H."/>
            <person name="Seah K. B. B."/>
        </authorList>
    </citation>
    <scope>NUCLEOTIDE SEQUENCE</scope>
    <source>
        <strain evidence="3">BECK_SA2B12</strain>
        <strain evidence="1">BECK_SA2B15</strain>
        <strain evidence="2">BECK_SA2B20</strain>
    </source>
</reference>
<dbReference type="AlphaFoldDB" id="A0A450VKP1"/>
<dbReference type="EMBL" id="CAADFG010000234">
    <property type="protein sequence ID" value="VFK01627.1"/>
    <property type="molecule type" value="Genomic_DNA"/>
</dbReference>
<evidence type="ECO:0000313" key="3">
    <source>
        <dbReference type="EMBL" id="VFK05363.1"/>
    </source>
</evidence>
<organism evidence="3">
    <name type="scientific">Candidatus Kentrum eta</name>
    <dbReference type="NCBI Taxonomy" id="2126337"/>
    <lineage>
        <taxon>Bacteria</taxon>
        <taxon>Pseudomonadati</taxon>
        <taxon>Pseudomonadota</taxon>
        <taxon>Gammaproteobacteria</taxon>
        <taxon>Candidatus Kentrum</taxon>
    </lineage>
</organism>
<evidence type="ECO:0000313" key="1">
    <source>
        <dbReference type="EMBL" id="VFK01627.1"/>
    </source>
</evidence>
<evidence type="ECO:0000313" key="2">
    <source>
        <dbReference type="EMBL" id="VFK01864.1"/>
    </source>
</evidence>
<dbReference type="EMBL" id="CAADFI010000250">
    <property type="protein sequence ID" value="VFK01864.1"/>
    <property type="molecule type" value="Genomic_DNA"/>
</dbReference>
<dbReference type="EMBL" id="CAADFJ010000263">
    <property type="protein sequence ID" value="VFK05363.1"/>
    <property type="molecule type" value="Genomic_DNA"/>
</dbReference>
<protein>
    <submittedName>
        <fullName evidence="3">Uncharacterized protein</fullName>
    </submittedName>
</protein>
<proteinExistence type="predicted"/>
<sequence length="67" mass="7972">MLGHFKLWSRQVEHIKSHTTAQLGILCLEPNQLLPKLFDQPFEKAYIVRDFNYLAGLEDYRNMPLWP</sequence>
<gene>
    <name evidence="1" type="ORF">BECKH772A_GA0070896_102343</name>
    <name evidence="2" type="ORF">BECKH772B_GA0070898_102503</name>
    <name evidence="3" type="ORF">BECKH772C_GA0070978_102633</name>
</gene>
<accession>A0A450VKP1</accession>
<name>A0A450VKP1_9GAMM</name>